<dbReference type="KEGG" id="cre:CHLRE_09g404903v5"/>
<gene>
    <name evidence="1" type="ORF">CHLRE_09g404903v5</name>
</gene>
<evidence type="ECO:0000313" key="1">
    <source>
        <dbReference type="EMBL" id="PNW78254.1"/>
    </source>
</evidence>
<accession>A0A2K3DCJ5</accession>
<dbReference type="GeneID" id="66054837"/>
<dbReference type="InParanoid" id="A0A2K3DCJ5"/>
<sequence>MVPQGRTDRSYSKTAFLLEEAPLEHNVRLKAVKQIQRADAYYRSDIGWRAVERLRAGKH</sequence>
<dbReference type="Proteomes" id="UP000006906">
    <property type="component" value="Chromosome 9"/>
</dbReference>
<reference evidence="1 2" key="1">
    <citation type="journal article" date="2007" name="Science">
        <title>The Chlamydomonas genome reveals the evolution of key animal and plant functions.</title>
        <authorList>
            <person name="Merchant S.S."/>
            <person name="Prochnik S.E."/>
            <person name="Vallon O."/>
            <person name="Harris E.H."/>
            <person name="Karpowicz S.J."/>
            <person name="Witman G.B."/>
            <person name="Terry A."/>
            <person name="Salamov A."/>
            <person name="Fritz-Laylin L.K."/>
            <person name="Marechal-Drouard L."/>
            <person name="Marshall W.F."/>
            <person name="Qu L.H."/>
            <person name="Nelson D.R."/>
            <person name="Sanderfoot A.A."/>
            <person name="Spalding M.H."/>
            <person name="Kapitonov V.V."/>
            <person name="Ren Q."/>
            <person name="Ferris P."/>
            <person name="Lindquist E."/>
            <person name="Shapiro H."/>
            <person name="Lucas S.M."/>
            <person name="Grimwood J."/>
            <person name="Schmutz J."/>
            <person name="Cardol P."/>
            <person name="Cerutti H."/>
            <person name="Chanfreau G."/>
            <person name="Chen C.L."/>
            <person name="Cognat V."/>
            <person name="Croft M.T."/>
            <person name="Dent R."/>
            <person name="Dutcher S."/>
            <person name="Fernandez E."/>
            <person name="Fukuzawa H."/>
            <person name="Gonzalez-Ballester D."/>
            <person name="Gonzalez-Halphen D."/>
            <person name="Hallmann A."/>
            <person name="Hanikenne M."/>
            <person name="Hippler M."/>
            <person name="Inwood W."/>
            <person name="Jabbari K."/>
            <person name="Kalanon M."/>
            <person name="Kuras R."/>
            <person name="Lefebvre P.A."/>
            <person name="Lemaire S.D."/>
            <person name="Lobanov A.V."/>
            <person name="Lohr M."/>
            <person name="Manuell A."/>
            <person name="Meier I."/>
            <person name="Mets L."/>
            <person name="Mittag M."/>
            <person name="Mittelmeier T."/>
            <person name="Moroney J.V."/>
            <person name="Moseley J."/>
            <person name="Napoli C."/>
            <person name="Nedelcu A.M."/>
            <person name="Niyogi K."/>
            <person name="Novoselov S.V."/>
            <person name="Paulsen I.T."/>
            <person name="Pazour G."/>
            <person name="Purton S."/>
            <person name="Ral J.P."/>
            <person name="Riano-Pachon D.M."/>
            <person name="Riekhof W."/>
            <person name="Rymarquis L."/>
            <person name="Schroda M."/>
            <person name="Stern D."/>
            <person name="Umen J."/>
            <person name="Willows R."/>
            <person name="Wilson N."/>
            <person name="Zimmer S.L."/>
            <person name="Allmer J."/>
            <person name="Balk J."/>
            <person name="Bisova K."/>
            <person name="Chen C.J."/>
            <person name="Elias M."/>
            <person name="Gendler K."/>
            <person name="Hauser C."/>
            <person name="Lamb M.R."/>
            <person name="Ledford H."/>
            <person name="Long J.C."/>
            <person name="Minagawa J."/>
            <person name="Page M.D."/>
            <person name="Pan J."/>
            <person name="Pootakham W."/>
            <person name="Roje S."/>
            <person name="Rose A."/>
            <person name="Stahlberg E."/>
            <person name="Terauchi A.M."/>
            <person name="Yang P."/>
            <person name="Ball S."/>
            <person name="Bowler C."/>
            <person name="Dieckmann C.L."/>
            <person name="Gladyshev V.N."/>
            <person name="Green P."/>
            <person name="Jorgensen R."/>
            <person name="Mayfield S."/>
            <person name="Mueller-Roeber B."/>
            <person name="Rajamani S."/>
            <person name="Sayre R.T."/>
            <person name="Brokstein P."/>
            <person name="Dubchak I."/>
            <person name="Goodstein D."/>
            <person name="Hornick L."/>
            <person name="Huang Y.W."/>
            <person name="Jhaveri J."/>
            <person name="Luo Y."/>
            <person name="Martinez D."/>
            <person name="Ngau W.C."/>
            <person name="Otillar B."/>
            <person name="Poliakov A."/>
            <person name="Porter A."/>
            <person name="Szajkowski L."/>
            <person name="Werner G."/>
            <person name="Zhou K."/>
            <person name="Grigoriev I.V."/>
            <person name="Rokhsar D.S."/>
            <person name="Grossman A.R."/>
        </authorList>
    </citation>
    <scope>NUCLEOTIDE SEQUENCE [LARGE SCALE GENOMIC DNA]</scope>
    <source>
        <strain evidence="2">CC-503</strain>
    </source>
</reference>
<evidence type="ECO:0000313" key="2">
    <source>
        <dbReference type="Proteomes" id="UP000006906"/>
    </source>
</evidence>
<protein>
    <submittedName>
        <fullName evidence="1">Uncharacterized protein</fullName>
    </submittedName>
</protein>
<dbReference type="EMBL" id="CM008970">
    <property type="protein sequence ID" value="PNW78254.1"/>
    <property type="molecule type" value="Genomic_DNA"/>
</dbReference>
<dbReference type="RefSeq" id="XP_042920724.1">
    <property type="nucleotide sequence ID" value="XM_043066146.1"/>
</dbReference>
<proteinExistence type="predicted"/>
<keyword evidence="2" id="KW-1185">Reference proteome</keyword>
<name>A0A2K3DCJ5_CHLRE</name>
<dbReference type="AlphaFoldDB" id="A0A2K3DCJ5"/>
<organism evidence="1 2">
    <name type="scientific">Chlamydomonas reinhardtii</name>
    <name type="common">Chlamydomonas smithii</name>
    <dbReference type="NCBI Taxonomy" id="3055"/>
    <lineage>
        <taxon>Eukaryota</taxon>
        <taxon>Viridiplantae</taxon>
        <taxon>Chlorophyta</taxon>
        <taxon>core chlorophytes</taxon>
        <taxon>Chlorophyceae</taxon>
        <taxon>CS clade</taxon>
        <taxon>Chlamydomonadales</taxon>
        <taxon>Chlamydomonadaceae</taxon>
        <taxon>Chlamydomonas</taxon>
    </lineage>
</organism>
<dbReference type="Gramene" id="PNW78254">
    <property type="protein sequence ID" value="PNW78254"/>
    <property type="gene ID" value="CHLRE_09g404903v5"/>
</dbReference>